<feature type="domain" description="MEIS N-terminal" evidence="2">
    <location>
        <begin position="1"/>
        <end position="66"/>
    </location>
</feature>
<organism evidence="3 4">
    <name type="scientific">Macrostomum lignano</name>
    <dbReference type="NCBI Taxonomy" id="282301"/>
    <lineage>
        <taxon>Eukaryota</taxon>
        <taxon>Metazoa</taxon>
        <taxon>Spiralia</taxon>
        <taxon>Lophotrochozoa</taxon>
        <taxon>Platyhelminthes</taxon>
        <taxon>Rhabditophora</taxon>
        <taxon>Macrostomorpha</taxon>
        <taxon>Macrostomida</taxon>
        <taxon>Macrostomidae</taxon>
        <taxon>Macrostomum</taxon>
    </lineage>
</organism>
<proteinExistence type="predicted"/>
<dbReference type="AlphaFoldDB" id="A0A1I8HL77"/>
<reference evidence="4" key="1">
    <citation type="submission" date="2016-11" db="UniProtKB">
        <authorList>
            <consortium name="WormBaseParasite"/>
        </authorList>
    </citation>
    <scope>IDENTIFICATION</scope>
</reference>
<dbReference type="WBParaSite" id="maker-uti_cns_0006775-snap-gene-0.6-mRNA-1">
    <property type="protein sequence ID" value="maker-uti_cns_0006775-snap-gene-0.6-mRNA-1"/>
    <property type="gene ID" value="maker-uti_cns_0006775-snap-gene-0.6"/>
</dbReference>
<protein>
    <submittedName>
        <fullName evidence="4">Meis_PKNOX_N domain-containing protein</fullName>
    </submittedName>
</protein>
<dbReference type="Proteomes" id="UP000095280">
    <property type="component" value="Unplaced"/>
</dbReference>
<evidence type="ECO:0000313" key="4">
    <source>
        <dbReference type="WBParaSite" id="maker-uti_cns_0006775-snap-gene-0.6-mRNA-1"/>
    </source>
</evidence>
<dbReference type="InterPro" id="IPR032453">
    <property type="entry name" value="PKNOX/Meis_N"/>
</dbReference>
<sequence length="67" mass="7214">MFPLLCLIFEKCELATSAPREIGAASVPGGDVCSSQSFEQDIAEFARELENSDKSIYSGNQDLDAVV</sequence>
<evidence type="ECO:0000256" key="1">
    <source>
        <dbReference type="ARBA" id="ARBA00023242"/>
    </source>
</evidence>
<dbReference type="Pfam" id="PF16493">
    <property type="entry name" value="Meis_PKNOX_N"/>
    <property type="match status" value="1"/>
</dbReference>
<name>A0A1I8HL77_9PLAT</name>
<keyword evidence="1" id="KW-0539">Nucleus</keyword>
<accession>A0A1I8HL77</accession>
<keyword evidence="3" id="KW-1185">Reference proteome</keyword>
<evidence type="ECO:0000259" key="2">
    <source>
        <dbReference type="Pfam" id="PF16493"/>
    </source>
</evidence>
<evidence type="ECO:0000313" key="3">
    <source>
        <dbReference type="Proteomes" id="UP000095280"/>
    </source>
</evidence>